<dbReference type="SUPFAM" id="SSF56954">
    <property type="entry name" value="Outer membrane efflux proteins (OEP)"/>
    <property type="match status" value="1"/>
</dbReference>
<dbReference type="GO" id="GO:0015562">
    <property type="term" value="F:efflux transmembrane transporter activity"/>
    <property type="evidence" value="ECO:0007669"/>
    <property type="project" value="InterPro"/>
</dbReference>
<dbReference type="Proteomes" id="UP000199045">
    <property type="component" value="Unassembled WGS sequence"/>
</dbReference>
<dbReference type="Gene3D" id="1.20.1600.10">
    <property type="entry name" value="Outer membrane efflux proteins (OEP)"/>
    <property type="match status" value="1"/>
</dbReference>
<dbReference type="STRING" id="104663.SAMN04488121_108121"/>
<evidence type="ECO:0000313" key="3">
    <source>
        <dbReference type="EMBL" id="SDH03416.1"/>
    </source>
</evidence>
<accession>A0A1G7Z4I9</accession>
<dbReference type="InterPro" id="IPR010131">
    <property type="entry name" value="MdtP/NodT-like"/>
</dbReference>
<gene>
    <name evidence="3" type="ORF">SAMN04488121_108121</name>
</gene>
<feature type="coiled-coil region" evidence="2">
    <location>
        <begin position="199"/>
        <end position="261"/>
    </location>
</feature>
<evidence type="ECO:0000256" key="1">
    <source>
        <dbReference type="ARBA" id="ARBA00007613"/>
    </source>
</evidence>
<dbReference type="InterPro" id="IPR003423">
    <property type="entry name" value="OMP_efflux"/>
</dbReference>
<protein>
    <submittedName>
        <fullName evidence="3">Outer membrane protein, cobalt-zinc-cadmium efflux system</fullName>
    </submittedName>
</protein>
<evidence type="ECO:0000313" key="4">
    <source>
        <dbReference type="Proteomes" id="UP000199045"/>
    </source>
</evidence>
<comment type="similarity">
    <text evidence="1">Belongs to the outer membrane factor (OMF) (TC 1.B.17) family.</text>
</comment>
<keyword evidence="2" id="KW-0175">Coiled coil</keyword>
<reference evidence="3 4" key="1">
    <citation type="submission" date="2016-10" db="EMBL/GenBank/DDBJ databases">
        <authorList>
            <person name="de Groot N.N."/>
        </authorList>
    </citation>
    <scope>NUCLEOTIDE SEQUENCE [LARGE SCALE GENOMIC DNA]</scope>
    <source>
        <strain evidence="3 4">DSM 527</strain>
    </source>
</reference>
<organism evidence="3 4">
    <name type="scientific">Chitinophaga filiformis</name>
    <name type="common">Myxococcus filiformis</name>
    <name type="synonym">Flexibacter filiformis</name>
    <dbReference type="NCBI Taxonomy" id="104663"/>
    <lineage>
        <taxon>Bacteria</taxon>
        <taxon>Pseudomonadati</taxon>
        <taxon>Bacteroidota</taxon>
        <taxon>Chitinophagia</taxon>
        <taxon>Chitinophagales</taxon>
        <taxon>Chitinophagaceae</taxon>
        <taxon>Chitinophaga</taxon>
    </lineage>
</organism>
<dbReference type="Pfam" id="PF02321">
    <property type="entry name" value="OEP"/>
    <property type="match status" value="2"/>
</dbReference>
<sequence>MHACAYGSLQRLTINLYVPVLLISHKLFNTNFIINDSNMSSKDLHVASIYRILTCCLLLLAAGISAKAQDTVHINLPDAEKQFLDRNLQLLAEKYNVSIAKAQIIQARLYNNPNLTLSGNLYNPDQKKFFDISNQTGQYEIGIQQMISLAGKRNKQVKLARTNAEMAENAFFDLLRTLRFTLRSDFYQAYYLQSSMKAYEAQIATLEKMDATYKELQQKGLVTLKDAVRLRSLLYSLRAERTNMQNQVNDLEAELQLLLQNNHSWFAPEVQDNALAGIPEVRQTSLQSLVDSAYANRQDLLLAQNSLLYNQQNYSLQKAMAVPDLTLGASFDKRGSFVNNASFLNLGIDLPFFNRNQGNIKAAKFSVDQNKLLVQQQTQVVENEVQTAYVKAMNTDKMLESVDPAFRGQFEQLLQSITDNFMKKNISLLELTDFYDSYKENILQLNQLQNDRMQAIETLNFAIGKTLFNK</sequence>
<dbReference type="EMBL" id="FNBN01000008">
    <property type="protein sequence ID" value="SDH03416.1"/>
    <property type="molecule type" value="Genomic_DNA"/>
</dbReference>
<dbReference type="AlphaFoldDB" id="A0A1G7Z4I9"/>
<dbReference type="PANTHER" id="PTHR30203:SF23">
    <property type="entry name" value="OUTER MEMBRANE EFFLUX PROTEIN"/>
    <property type="match status" value="1"/>
</dbReference>
<name>A0A1G7Z4I9_CHIFI</name>
<evidence type="ECO:0000256" key="2">
    <source>
        <dbReference type="SAM" id="Coils"/>
    </source>
</evidence>
<proteinExistence type="inferred from homology"/>
<dbReference type="PANTHER" id="PTHR30203">
    <property type="entry name" value="OUTER MEMBRANE CATION EFFLUX PROTEIN"/>
    <property type="match status" value="1"/>
</dbReference>